<dbReference type="GO" id="GO:0005634">
    <property type="term" value="C:nucleus"/>
    <property type="evidence" value="ECO:0007669"/>
    <property type="project" value="TreeGrafter"/>
</dbReference>
<dbReference type="InterPro" id="IPR003593">
    <property type="entry name" value="AAA+_ATPase"/>
</dbReference>
<feature type="region of interest" description="Disordered" evidence="5">
    <location>
        <begin position="1072"/>
        <end position="1091"/>
    </location>
</feature>
<dbReference type="OrthoDB" id="5421at2759"/>
<protein>
    <submittedName>
        <fullName evidence="7">Putative AAA domain-containing protein</fullName>
    </submittedName>
</protein>
<dbReference type="GO" id="GO:0042393">
    <property type="term" value="F:histone binding"/>
    <property type="evidence" value="ECO:0007669"/>
    <property type="project" value="TreeGrafter"/>
</dbReference>
<dbReference type="GO" id="GO:0003682">
    <property type="term" value="F:chromatin binding"/>
    <property type="evidence" value="ECO:0007669"/>
    <property type="project" value="TreeGrafter"/>
</dbReference>
<evidence type="ECO:0000256" key="4">
    <source>
        <dbReference type="ARBA" id="ARBA00023117"/>
    </source>
</evidence>
<dbReference type="Proteomes" id="UP000187283">
    <property type="component" value="Unassembled WGS sequence"/>
</dbReference>
<organism evidence="7 8">
    <name type="scientific">Smittium culicis</name>
    <dbReference type="NCBI Taxonomy" id="133412"/>
    <lineage>
        <taxon>Eukaryota</taxon>
        <taxon>Fungi</taxon>
        <taxon>Fungi incertae sedis</taxon>
        <taxon>Zoopagomycota</taxon>
        <taxon>Kickxellomycotina</taxon>
        <taxon>Harpellomycetes</taxon>
        <taxon>Harpellales</taxon>
        <taxon>Legeriomycetaceae</taxon>
        <taxon>Smittium</taxon>
    </lineage>
</organism>
<name>A0A1R1X683_9FUNG</name>
<feature type="compositionally biased region" description="Polar residues" evidence="5">
    <location>
        <begin position="1261"/>
        <end position="1270"/>
    </location>
</feature>
<dbReference type="PANTHER" id="PTHR23069">
    <property type="entry name" value="AAA DOMAIN-CONTAINING"/>
    <property type="match status" value="1"/>
</dbReference>
<feature type="region of interest" description="Disordered" evidence="5">
    <location>
        <begin position="1"/>
        <end position="85"/>
    </location>
</feature>
<keyword evidence="3" id="KW-0067">ATP-binding</keyword>
<accession>A0A1R1X683</accession>
<feature type="compositionally biased region" description="Low complexity" evidence="5">
    <location>
        <begin position="136"/>
        <end position="151"/>
    </location>
</feature>
<gene>
    <name evidence="7" type="ORF">AYI70_g10500</name>
</gene>
<feature type="compositionally biased region" description="Basic residues" evidence="5">
    <location>
        <begin position="183"/>
        <end position="192"/>
    </location>
</feature>
<dbReference type="GO" id="GO:0006337">
    <property type="term" value="P:nucleosome disassembly"/>
    <property type="evidence" value="ECO:0007669"/>
    <property type="project" value="TreeGrafter"/>
</dbReference>
<dbReference type="PROSITE" id="PS00674">
    <property type="entry name" value="AAA"/>
    <property type="match status" value="1"/>
</dbReference>
<dbReference type="InterPro" id="IPR003960">
    <property type="entry name" value="ATPase_AAA_CS"/>
</dbReference>
<feature type="compositionally biased region" description="Polar residues" evidence="5">
    <location>
        <begin position="22"/>
        <end position="31"/>
    </location>
</feature>
<keyword evidence="4" id="KW-0103">Bromodomain</keyword>
<evidence type="ECO:0000313" key="8">
    <source>
        <dbReference type="Proteomes" id="UP000187283"/>
    </source>
</evidence>
<evidence type="ECO:0000256" key="5">
    <source>
        <dbReference type="SAM" id="MobiDB-lite"/>
    </source>
</evidence>
<comment type="similarity">
    <text evidence="1">Belongs to the AAA ATPase family.</text>
</comment>
<keyword evidence="8" id="KW-1185">Reference proteome</keyword>
<dbReference type="Gene3D" id="3.40.50.300">
    <property type="entry name" value="P-loop containing nucleotide triphosphate hydrolases"/>
    <property type="match status" value="1"/>
</dbReference>
<dbReference type="GO" id="GO:0016887">
    <property type="term" value="F:ATP hydrolysis activity"/>
    <property type="evidence" value="ECO:0007669"/>
    <property type="project" value="InterPro"/>
</dbReference>
<reference evidence="7 8" key="1">
    <citation type="submission" date="2017-01" db="EMBL/GenBank/DDBJ databases">
        <authorList>
            <person name="Mah S.A."/>
            <person name="Swanson W.J."/>
            <person name="Moy G.W."/>
            <person name="Vacquier V.D."/>
        </authorList>
    </citation>
    <scope>NUCLEOTIDE SEQUENCE [LARGE SCALE GENOMIC DNA]</scope>
    <source>
        <strain evidence="7 8">GSMNP</strain>
    </source>
</reference>
<dbReference type="SMART" id="SM00382">
    <property type="entry name" value="AAA"/>
    <property type="match status" value="1"/>
</dbReference>
<dbReference type="Pfam" id="PF00004">
    <property type="entry name" value="AAA"/>
    <property type="match status" value="1"/>
</dbReference>
<feature type="region of interest" description="Disordered" evidence="5">
    <location>
        <begin position="1253"/>
        <end position="1274"/>
    </location>
</feature>
<evidence type="ECO:0000256" key="3">
    <source>
        <dbReference type="ARBA" id="ARBA00022840"/>
    </source>
</evidence>
<feature type="compositionally biased region" description="Polar residues" evidence="5">
    <location>
        <begin position="42"/>
        <end position="60"/>
    </location>
</feature>
<dbReference type="GO" id="GO:0006334">
    <property type="term" value="P:nucleosome assembly"/>
    <property type="evidence" value="ECO:0007669"/>
    <property type="project" value="TreeGrafter"/>
</dbReference>
<feature type="compositionally biased region" description="Low complexity" evidence="5">
    <location>
        <begin position="66"/>
        <end position="76"/>
    </location>
</feature>
<proteinExistence type="inferred from homology"/>
<dbReference type="STRING" id="133412.A0A1R1X683"/>
<feature type="domain" description="AAA+ ATPase" evidence="6">
    <location>
        <begin position="382"/>
        <end position="523"/>
    </location>
</feature>
<dbReference type="EMBL" id="LSSN01005140">
    <property type="protein sequence ID" value="OMJ10151.1"/>
    <property type="molecule type" value="Genomic_DNA"/>
</dbReference>
<evidence type="ECO:0000313" key="7">
    <source>
        <dbReference type="EMBL" id="OMJ10151.1"/>
    </source>
</evidence>
<dbReference type="InterPro" id="IPR003959">
    <property type="entry name" value="ATPase_AAA_core"/>
</dbReference>
<feature type="compositionally biased region" description="Basic and acidic residues" evidence="5">
    <location>
        <begin position="194"/>
        <end position="205"/>
    </location>
</feature>
<dbReference type="SUPFAM" id="SSF52540">
    <property type="entry name" value="P-loop containing nucleoside triphosphate hydrolases"/>
    <property type="match status" value="1"/>
</dbReference>
<feature type="region of interest" description="Disordered" evidence="5">
    <location>
        <begin position="263"/>
        <end position="285"/>
    </location>
</feature>
<dbReference type="InterPro" id="IPR027417">
    <property type="entry name" value="P-loop_NTPase"/>
</dbReference>
<comment type="caution">
    <text evidence="7">The sequence shown here is derived from an EMBL/GenBank/DDBJ whole genome shotgun (WGS) entry which is preliminary data.</text>
</comment>
<sequence length="1443" mass="161437">MVYSENSTPKHQECTDSKNEFWSETNQLTENYKSREYEIINPTKNQSTKLDDNSSILSEASPTPPNSSSTNSSTSPITYFPSNQIVPNNNPTIIINDRLSPEIKLKTIRVIDKSEDIECSNTSFKSYSITNIENLPSNSMSSSINSPSIASDYDSESDYPDLKPIKNKKHKPNFLLNQDFKTRKSVKKRGRGRPPSDKSSAEKKTPKIKSLNITPVKYNFRQRSPGLTQRIKNSTKLIVDFENYKPNTEIKLEDGTSLSDPFGLDRLSSKNNNSESNPPDIGLLTNSANDLIRRNKIKSPSSSESESDKKFKYVPKPINFRSLSGLTDSPSSTTNNDSSFLMTNDIDFDKVGGLDDHIRMVKEIVVLPLLYPELCSRFALRPPRGLLFHGPPGTGKTLLAKALANSCSSQNQKVAFYLVKSSECLSKFIGEGERNLRDLFEKARSTQPSIIFFDEIDGLAPIRNSKHDQSHISIVTTLLTLMDGLEDRGQVIVIGATNSPDSVDPAFRRPGRFDRELFFSHPDRNARLAILNIHTKNWPSPLSQQMSDYILDRSSGWSGAEISSFVNEIALSSIRRNFPDLHDYKDKIQIDTSKIHITNADVISAMNKLFKFSQSFSNNLGVLDPLLGKVCSEVCDIFLSSKTTNTICDPKLSEIRSSGPSNCRVLVSGSPGMGQESLRIAISQKLTEFKIPNYSLNPASLLTCDMQPESLISSHFNNAKKNSGVIILSDLQNWCYSDWIVVLNHYLSELVGQVHTGLLVISETPDPEWASRLHSIIPAKHKFSIGNFNEDELILFFYPLISSSKAFISSSLDPFQDSSNSLEPILNNLKKSHFSPSYKKSSSQNPACSQIGSIRKISPFFKKKNPFIDHLNNFEMTVISKVQSLIRNFLTENFHNSIYDPIRSQKLLDESTNSELSEIPLITLNEAFIKNENFHYVCIQQFLFEFVVSVDTANFVGGVKALEATEKLLSFSSSNFDSSTGVFSDSDPLSTPIIPTASHFGNNFKIASNLSTNLPGPLAIKRLKRTQETLTKIIASSLKVSSSFLQHFLHKSLSNLDDNHLNYKLQHSNTRLSNTTYSPPLSPNSDDHTQDNITENSSVISLVSLKKAESLKTKSANKAIEMIKPSVLTPSTSIVQDTDLKFVSKCSDRTVKAISSDFELLIIIKPYLSVLDLSLIEFKNISSDFEFCESMFEMFLKYLSFISSDYEKSLGHQNSEIGSSDGEFSSLPNSLNQNYNPHLEKGEDVDVIIRNSNSDSEEKNSFNNPNSYKSTRPRLGSIIHNISRRSISRPVNFPKISQTHNSSPISKNNFKSTQLIITKSVPKEKNSFPIKSEPCINSKKIGQSNSFELGVAHMQEISTNPKNSLMENIDHTFTSYISEILLGESTSIEMLEMIYYDIIGLVQKYQKRSLLVSQEKSASFNQAVSDCSQFIADLKSVLQNPHH</sequence>
<keyword evidence="2" id="KW-0547">Nucleotide-binding</keyword>
<dbReference type="InterPro" id="IPR045199">
    <property type="entry name" value="ATAD2-like"/>
</dbReference>
<dbReference type="GO" id="GO:0045815">
    <property type="term" value="P:transcription initiation-coupled chromatin remodeling"/>
    <property type="evidence" value="ECO:0007669"/>
    <property type="project" value="TreeGrafter"/>
</dbReference>
<dbReference type="PANTHER" id="PTHR23069:SF0">
    <property type="entry name" value="TAT-BINDING HOMOLOG 7"/>
    <property type="match status" value="1"/>
</dbReference>
<dbReference type="GO" id="GO:0005524">
    <property type="term" value="F:ATP binding"/>
    <property type="evidence" value="ECO:0007669"/>
    <property type="project" value="UniProtKB-KW"/>
</dbReference>
<evidence type="ECO:0000256" key="1">
    <source>
        <dbReference type="ARBA" id="ARBA00006914"/>
    </source>
</evidence>
<feature type="compositionally biased region" description="Basic and acidic residues" evidence="5">
    <location>
        <begin position="8"/>
        <end position="21"/>
    </location>
</feature>
<feature type="region of interest" description="Disordered" evidence="5">
    <location>
        <begin position="135"/>
        <end position="212"/>
    </location>
</feature>
<evidence type="ECO:0000256" key="2">
    <source>
        <dbReference type="ARBA" id="ARBA00022741"/>
    </source>
</evidence>
<evidence type="ECO:0000259" key="6">
    <source>
        <dbReference type="SMART" id="SM00382"/>
    </source>
</evidence>
<dbReference type="Gene3D" id="1.10.8.60">
    <property type="match status" value="1"/>
</dbReference>
<dbReference type="FunFam" id="3.40.50.300:FF:000061">
    <property type="entry name" value="ATPase family, AAA domain-containing 2"/>
    <property type="match status" value="1"/>
</dbReference>